<protein>
    <submittedName>
        <fullName evidence="1">Uncharacterized protein</fullName>
    </submittedName>
</protein>
<dbReference type="EMBL" id="CM023479">
    <property type="protein sequence ID" value="KAH7973618.1"/>
    <property type="molecule type" value="Genomic_DNA"/>
</dbReference>
<name>A0ACB8DML8_DERSI</name>
<dbReference type="Proteomes" id="UP000821865">
    <property type="component" value="Chromosome 10"/>
</dbReference>
<gene>
    <name evidence="1" type="ORF">HPB49_003089</name>
</gene>
<accession>A0ACB8DML8</accession>
<evidence type="ECO:0000313" key="1">
    <source>
        <dbReference type="EMBL" id="KAH7973618.1"/>
    </source>
</evidence>
<evidence type="ECO:0000313" key="2">
    <source>
        <dbReference type="Proteomes" id="UP000821865"/>
    </source>
</evidence>
<proteinExistence type="predicted"/>
<comment type="caution">
    <text evidence="1">The sequence shown here is derived from an EMBL/GenBank/DDBJ whole genome shotgun (WGS) entry which is preliminary data.</text>
</comment>
<reference evidence="1" key="1">
    <citation type="submission" date="2020-05" db="EMBL/GenBank/DDBJ databases">
        <title>Large-scale comparative analyses of tick genomes elucidate their genetic diversity and vector capacities.</title>
        <authorList>
            <person name="Jia N."/>
            <person name="Wang J."/>
            <person name="Shi W."/>
            <person name="Du L."/>
            <person name="Sun Y."/>
            <person name="Zhan W."/>
            <person name="Jiang J."/>
            <person name="Wang Q."/>
            <person name="Zhang B."/>
            <person name="Ji P."/>
            <person name="Sakyi L.B."/>
            <person name="Cui X."/>
            <person name="Yuan T."/>
            <person name="Jiang B."/>
            <person name="Yang W."/>
            <person name="Lam T.T.-Y."/>
            <person name="Chang Q."/>
            <person name="Ding S."/>
            <person name="Wang X."/>
            <person name="Zhu J."/>
            <person name="Ruan X."/>
            <person name="Zhao L."/>
            <person name="Wei J."/>
            <person name="Que T."/>
            <person name="Du C."/>
            <person name="Cheng J."/>
            <person name="Dai P."/>
            <person name="Han X."/>
            <person name="Huang E."/>
            <person name="Gao Y."/>
            <person name="Liu J."/>
            <person name="Shao H."/>
            <person name="Ye R."/>
            <person name="Li L."/>
            <person name="Wei W."/>
            <person name="Wang X."/>
            <person name="Wang C."/>
            <person name="Yang T."/>
            <person name="Huo Q."/>
            <person name="Li W."/>
            <person name="Guo W."/>
            <person name="Chen H."/>
            <person name="Zhou L."/>
            <person name="Ni X."/>
            <person name="Tian J."/>
            <person name="Zhou Y."/>
            <person name="Sheng Y."/>
            <person name="Liu T."/>
            <person name="Pan Y."/>
            <person name="Xia L."/>
            <person name="Li J."/>
            <person name="Zhao F."/>
            <person name="Cao W."/>
        </authorList>
    </citation>
    <scope>NUCLEOTIDE SEQUENCE</scope>
    <source>
        <strain evidence="1">Dsil-2018</strain>
    </source>
</reference>
<sequence length="141" mass="15583">MDINDSPLESLADAQAAAHYEFSNYTIREKCELLNESLKGVCKELTPRVEYVSTTRAPTGGPHSLLYRDERVPLTPCVVYSGHNLEQAEFLHLCVDKERLFMVKNAEEGVIAIMRLTPTLPGVTQVKGEATPPLSETGHQG</sequence>
<keyword evidence="2" id="KW-1185">Reference proteome</keyword>
<organism evidence="1 2">
    <name type="scientific">Dermacentor silvarum</name>
    <name type="common">Tick</name>
    <dbReference type="NCBI Taxonomy" id="543639"/>
    <lineage>
        <taxon>Eukaryota</taxon>
        <taxon>Metazoa</taxon>
        <taxon>Ecdysozoa</taxon>
        <taxon>Arthropoda</taxon>
        <taxon>Chelicerata</taxon>
        <taxon>Arachnida</taxon>
        <taxon>Acari</taxon>
        <taxon>Parasitiformes</taxon>
        <taxon>Ixodida</taxon>
        <taxon>Ixodoidea</taxon>
        <taxon>Ixodidae</taxon>
        <taxon>Rhipicephalinae</taxon>
        <taxon>Dermacentor</taxon>
    </lineage>
</organism>